<comment type="caution">
    <text evidence="1">The sequence shown here is derived from an EMBL/GenBank/DDBJ whole genome shotgun (WGS) entry which is preliminary data.</text>
</comment>
<dbReference type="PANTHER" id="PTHR31151:SF0">
    <property type="entry name" value="PROLINE-TRNA LIGASE (DUF1680)"/>
    <property type="match status" value="1"/>
</dbReference>
<gene>
    <name evidence="1" type="ORF">RHGRI_017209</name>
</gene>
<organism evidence="1 2">
    <name type="scientific">Rhododendron griersonianum</name>
    <dbReference type="NCBI Taxonomy" id="479676"/>
    <lineage>
        <taxon>Eukaryota</taxon>
        <taxon>Viridiplantae</taxon>
        <taxon>Streptophyta</taxon>
        <taxon>Embryophyta</taxon>
        <taxon>Tracheophyta</taxon>
        <taxon>Spermatophyta</taxon>
        <taxon>Magnoliopsida</taxon>
        <taxon>eudicotyledons</taxon>
        <taxon>Gunneridae</taxon>
        <taxon>Pentapetalae</taxon>
        <taxon>asterids</taxon>
        <taxon>Ericales</taxon>
        <taxon>Ericaceae</taxon>
        <taxon>Ericoideae</taxon>
        <taxon>Rhodoreae</taxon>
        <taxon>Rhododendron</taxon>
    </lineage>
</organism>
<evidence type="ECO:0000313" key="2">
    <source>
        <dbReference type="Proteomes" id="UP000823749"/>
    </source>
</evidence>
<protein>
    <submittedName>
        <fullName evidence="1">Uncharacterized protein</fullName>
    </submittedName>
</protein>
<name>A0AAV6JWY1_9ERIC</name>
<accession>A0AAV6JWY1</accession>
<dbReference type="AlphaFoldDB" id="A0AAV6JWY1"/>
<proteinExistence type="predicted"/>
<keyword evidence="2" id="KW-1185">Reference proteome</keyword>
<dbReference type="PANTHER" id="PTHR31151">
    <property type="entry name" value="PROLINE-TRNA LIGASE (DUF1680)"/>
    <property type="match status" value="1"/>
</dbReference>
<reference evidence="1 2" key="1">
    <citation type="submission" date="2020-08" db="EMBL/GenBank/DDBJ databases">
        <title>Plant Genome Project.</title>
        <authorList>
            <person name="Zhang R.-G."/>
        </authorList>
    </citation>
    <scope>NUCLEOTIDE SEQUENCE [LARGE SCALE GENOMIC DNA]</scope>
    <source>
        <strain evidence="1">WSP0</strain>
        <tissue evidence="1">Leaf</tissue>
    </source>
</reference>
<dbReference type="Proteomes" id="UP000823749">
    <property type="component" value="Chromosome 6"/>
</dbReference>
<dbReference type="EMBL" id="JACTNZ010000006">
    <property type="protein sequence ID" value="KAG5544687.1"/>
    <property type="molecule type" value="Genomic_DNA"/>
</dbReference>
<evidence type="ECO:0000313" key="1">
    <source>
        <dbReference type="EMBL" id="KAG5544687.1"/>
    </source>
</evidence>
<sequence>MVLEGGVNPVWTLDNMLGTLWPIVKAIGNAKKGEVNPRWVLDEAYKNTNVEGSSTACILTLKNNADDVSDFHVNTHIPIVIASQMHYEVTGDSLYKCISWVCGISWVYVFSAASRCDSAMFLLVLEAVF</sequence>